<reference evidence="3" key="1">
    <citation type="journal article" date="2020" name="Nature">
        <title>Giant virus diversity and host interactions through global metagenomics.</title>
        <authorList>
            <person name="Schulz F."/>
            <person name="Roux S."/>
            <person name="Paez-Espino D."/>
            <person name="Jungbluth S."/>
            <person name="Walsh D.A."/>
            <person name="Denef V.J."/>
            <person name="McMahon K.D."/>
            <person name="Konstantinidis K.T."/>
            <person name="Eloe-Fadrosh E.A."/>
            <person name="Kyrpides N.C."/>
            <person name="Woyke T."/>
        </authorList>
    </citation>
    <scope>NUCLEOTIDE SEQUENCE</scope>
    <source>
        <strain evidence="3">GVMAG-S-3300012000-53</strain>
    </source>
</reference>
<feature type="region of interest" description="Disordered" evidence="1">
    <location>
        <begin position="1"/>
        <end position="44"/>
    </location>
</feature>
<name>A0A6C0KKU0_9ZZZZ</name>
<dbReference type="InterPro" id="IPR001245">
    <property type="entry name" value="Ser-Thr/Tyr_kinase_cat_dom"/>
</dbReference>
<organism evidence="3">
    <name type="scientific">viral metagenome</name>
    <dbReference type="NCBI Taxonomy" id="1070528"/>
    <lineage>
        <taxon>unclassified sequences</taxon>
        <taxon>metagenomes</taxon>
        <taxon>organismal metagenomes</taxon>
    </lineage>
</organism>
<feature type="compositionally biased region" description="Polar residues" evidence="1">
    <location>
        <begin position="506"/>
        <end position="522"/>
    </location>
</feature>
<dbReference type="GO" id="GO:0005524">
    <property type="term" value="F:ATP binding"/>
    <property type="evidence" value="ECO:0007669"/>
    <property type="project" value="InterPro"/>
</dbReference>
<feature type="region of interest" description="Disordered" evidence="1">
    <location>
        <begin position="497"/>
        <end position="522"/>
    </location>
</feature>
<accession>A0A6C0KKU0</accession>
<dbReference type="InterPro" id="IPR011009">
    <property type="entry name" value="Kinase-like_dom_sf"/>
</dbReference>
<dbReference type="GO" id="GO:0004672">
    <property type="term" value="F:protein kinase activity"/>
    <property type="evidence" value="ECO:0007669"/>
    <property type="project" value="InterPro"/>
</dbReference>
<dbReference type="InterPro" id="IPR000719">
    <property type="entry name" value="Prot_kinase_dom"/>
</dbReference>
<dbReference type="SUPFAM" id="SSF56112">
    <property type="entry name" value="Protein kinase-like (PK-like)"/>
    <property type="match status" value="1"/>
</dbReference>
<evidence type="ECO:0000313" key="3">
    <source>
        <dbReference type="EMBL" id="QHU16938.1"/>
    </source>
</evidence>
<dbReference type="Gene3D" id="1.10.510.10">
    <property type="entry name" value="Transferase(Phosphotransferase) domain 1"/>
    <property type="match status" value="1"/>
</dbReference>
<dbReference type="PROSITE" id="PS50011">
    <property type="entry name" value="PROTEIN_KINASE_DOM"/>
    <property type="match status" value="1"/>
</dbReference>
<dbReference type="PROSITE" id="PS00108">
    <property type="entry name" value="PROTEIN_KINASE_ST"/>
    <property type="match status" value="1"/>
</dbReference>
<evidence type="ECO:0000259" key="2">
    <source>
        <dbReference type="PROSITE" id="PS50011"/>
    </source>
</evidence>
<proteinExistence type="predicted"/>
<protein>
    <recommendedName>
        <fullName evidence="2">Protein kinase domain-containing protein</fullName>
    </recommendedName>
</protein>
<dbReference type="AlphaFoldDB" id="A0A6C0KKU0"/>
<dbReference type="InterPro" id="IPR008271">
    <property type="entry name" value="Ser/Thr_kinase_AS"/>
</dbReference>
<dbReference type="EMBL" id="MN740893">
    <property type="protein sequence ID" value="QHU16938.1"/>
    <property type="molecule type" value="Genomic_DNA"/>
</dbReference>
<evidence type="ECO:0000256" key="1">
    <source>
        <dbReference type="SAM" id="MobiDB-lite"/>
    </source>
</evidence>
<sequence length="522" mass="60119">MSQKTISVHSKKSKQNSSIKKNPKPDSSIHRISPGISDRTPKPLDVDLVSSSPAELKIHPQVIGKGSYGCVHKPSLRCKETAKKIDYKNKISKYMLKEHAKTEMNEYDSIRKADPKKYLYLGKPDKCSPKFEENNLDAIKKCDLPDPTLLQNYFILIMEDGGLNLADFAERFSKNPVTPENKNKIELFLIEAQRILYGLTVFLEKDLVHHDLKAQNIVYNEEKNRINFIDFGLMTSRQELIQSSKESKNERANTHWSFPFEIKYLNQNNFNRLCSMSNEDKLHMVQNIVRSLDTRGNNHYRNFFYSIMPNTPNEARLENIKIIMSDFLDFVLEIKENNYDDFLNKSINTIDTYGVGIALVIVLSKCAKFMEPALIDELNDIFAFMMCSHLPSRTEPAEALHKYEEVMSRFGLLEKHNKYYENHIIKEGKAKLDGIEKLVSKVDSTNLFLSPDEINSLSDRPPMICPDNEEQHPVERRCVKKCKEGNVRNKKFRCVKNKTVRKNRSKPSSPKTLSNLNAAASV</sequence>
<dbReference type="Pfam" id="PF07714">
    <property type="entry name" value="PK_Tyr_Ser-Thr"/>
    <property type="match status" value="1"/>
</dbReference>
<feature type="domain" description="Protein kinase" evidence="2">
    <location>
        <begin position="57"/>
        <end position="404"/>
    </location>
</feature>